<dbReference type="Gene3D" id="1.10.510.10">
    <property type="entry name" value="Transferase(Phosphotransferase) domain 1"/>
    <property type="match status" value="1"/>
</dbReference>
<reference evidence="9" key="1">
    <citation type="submission" date="2021-07" db="EMBL/GenBank/DDBJ databases">
        <title>Candidatus Kaistella beijingensis sp. nov. isolated from a municipal wastewater treatment plant is involved in sludge foaming.</title>
        <authorList>
            <person name="Song Y."/>
            <person name="Liu S.-J."/>
        </authorList>
    </citation>
    <scope>NUCLEOTIDE SEQUENCE</scope>
    <source>
        <strain evidence="9">DSM 43998</strain>
    </source>
</reference>
<dbReference type="InterPro" id="IPR027417">
    <property type="entry name" value="P-loop_NTPase"/>
</dbReference>
<evidence type="ECO:0000256" key="4">
    <source>
        <dbReference type="ARBA" id="ARBA00022741"/>
    </source>
</evidence>
<dbReference type="InterPro" id="IPR000719">
    <property type="entry name" value="Prot_kinase_dom"/>
</dbReference>
<evidence type="ECO:0000259" key="8">
    <source>
        <dbReference type="PROSITE" id="PS50011"/>
    </source>
</evidence>
<dbReference type="InterPro" id="IPR011990">
    <property type="entry name" value="TPR-like_helical_dom_sf"/>
</dbReference>
<dbReference type="SMART" id="SM00220">
    <property type="entry name" value="S_TKc"/>
    <property type="match status" value="1"/>
</dbReference>
<proteinExistence type="predicted"/>
<dbReference type="InterPro" id="IPR017441">
    <property type="entry name" value="Protein_kinase_ATP_BS"/>
</dbReference>
<dbReference type="Pfam" id="PF25873">
    <property type="entry name" value="WHD_MalT"/>
    <property type="match status" value="1"/>
</dbReference>
<name>A0ABX8S8P1_9ACTN</name>
<dbReference type="Proteomes" id="UP000887023">
    <property type="component" value="Chromosome"/>
</dbReference>
<gene>
    <name evidence="9" type="ORF">KV203_01455</name>
</gene>
<dbReference type="InterPro" id="IPR008271">
    <property type="entry name" value="Ser/Thr_kinase_AS"/>
</dbReference>
<keyword evidence="3" id="KW-0808">Transferase</keyword>
<dbReference type="PROSITE" id="PS00108">
    <property type="entry name" value="PROTEIN_KINASE_ST"/>
    <property type="match status" value="1"/>
</dbReference>
<dbReference type="InterPro" id="IPR059106">
    <property type="entry name" value="WHD_MalT"/>
</dbReference>
<evidence type="ECO:0000313" key="10">
    <source>
        <dbReference type="Proteomes" id="UP000887023"/>
    </source>
</evidence>
<evidence type="ECO:0000256" key="7">
    <source>
        <dbReference type="PROSITE-ProRule" id="PRU10141"/>
    </source>
</evidence>
<evidence type="ECO:0000256" key="3">
    <source>
        <dbReference type="ARBA" id="ARBA00022679"/>
    </source>
</evidence>
<feature type="binding site" evidence="7">
    <location>
        <position position="56"/>
    </location>
    <ligand>
        <name>ATP</name>
        <dbReference type="ChEBI" id="CHEBI:30616"/>
    </ligand>
</feature>
<dbReference type="PANTHER" id="PTHR43289">
    <property type="entry name" value="MITOGEN-ACTIVATED PROTEIN KINASE KINASE KINASE 20-RELATED"/>
    <property type="match status" value="1"/>
</dbReference>
<accession>A0ABX8S8P1</accession>
<dbReference type="InterPro" id="IPR011009">
    <property type="entry name" value="Kinase-like_dom_sf"/>
</dbReference>
<dbReference type="PIRSF" id="PIRSF000574">
    <property type="entry name" value="Ser/Thr_PK_PknK_prd"/>
    <property type="match status" value="1"/>
</dbReference>
<sequence>MDSLPDPESTQLGLRQDLAAELAAVGLAGAREVGRGGFGVVYRCVQTELDRVVAVKVLNGDIDDVHRERFVREERAMGKLSGHPNIVDILQVDTTFSGRPYIVMPYHARGSLGDIVRTQGPLDWPEATRIVVKLAGAVESAHRVGILHRDVKPANVLLTSYGEPQLTDFGIARVNGGFQTSTGLIAGSPAFIAPEVLRGREPTPASDVYSLGATLFCLLTGHAAFERQSGEKIVAQFLRITEQPIPDLRDQDIPADVAAVIESTMATDPRGRPDTAAELGALLREVQQHLGLPADEMALQLDADEAPMVVTAPMTTERAPRPTWTQTLPRPASAKFRPPKHAWPPLERARLIRRLRAGRDRKLTVIHAPAGYGKTTLAAQWREVLLAEGIPVAWLCLGRDDDNDVRFTGHLVEAVRRAQPELGGDLDAELQRGRGGSVQYVLSTLIDQIESAGTPMAIVLDDWHTVTAESARAAMDYLVLHARGPAQLIVTSRTQTTLGLNDRRARDEVTEIDALALRLTAEETRELLVERHGRTLGFEQLARFHAATEGWPAAVQLVALSLRDRVDADELLDRISGEQHAIAEYLTDNVLAGVDPALVEFLTAVSVAHRVDPALAMALSGESDGDALLRAAEQANLFLYRTLDDPEWFRFQPLFADYLRARLERRYPGRRRGLHLKASRWFAEHQMLRESVAHAKAAAGVERAMDLLESGGQELLTSSPMSGLIKLVSKLPGEPGPNGRQLLGRFGGLLSRGDEVEPEQAARARRSAALRAADQVRADRDEGLVELVADCLTHPDREPVWVVSVAADVTAYASICAFDFAGARAVQDRAMPYHRAAADPLGQVYGLCYQGIAAREQLDVAGATDSFDQALQAAEDRAGARSHGALMVTALAGQAAYLAGDLTTAEAMLDESLRSANSVGLVDFMIATYVIGARVKAIRGDAGAARERLRRGAAVAADRRLPRLAVHVYEEQARLGLADGSPPTVPAATGGVAGLTAEVAERVRIRQLLMADRAIDAARRARALHDRVGRHDRPLAAVEARILYARCLAAADQRDEAAQVLAPAVAACDRTGWSRLLDDAGPEIATLRGRSG</sequence>
<organism evidence="9 10">
    <name type="scientific">Skermania pinensis</name>
    <dbReference type="NCBI Taxonomy" id="39122"/>
    <lineage>
        <taxon>Bacteria</taxon>
        <taxon>Bacillati</taxon>
        <taxon>Actinomycetota</taxon>
        <taxon>Actinomycetes</taxon>
        <taxon>Mycobacteriales</taxon>
        <taxon>Gordoniaceae</taxon>
        <taxon>Skermania</taxon>
    </lineage>
</organism>
<feature type="domain" description="Protein kinase" evidence="8">
    <location>
        <begin position="27"/>
        <end position="292"/>
    </location>
</feature>
<evidence type="ECO:0000256" key="1">
    <source>
        <dbReference type="ARBA" id="ARBA00012513"/>
    </source>
</evidence>
<protein>
    <recommendedName>
        <fullName evidence="1">non-specific serine/threonine protein kinase</fullName>
        <ecNumber evidence="1">2.7.11.1</ecNumber>
    </recommendedName>
</protein>
<dbReference type="PROSITE" id="PS50011">
    <property type="entry name" value="PROTEIN_KINASE_DOM"/>
    <property type="match status" value="1"/>
</dbReference>
<dbReference type="Pfam" id="PF00069">
    <property type="entry name" value="Pkinase"/>
    <property type="match status" value="1"/>
</dbReference>
<keyword evidence="10" id="KW-1185">Reference proteome</keyword>
<keyword evidence="6 7" id="KW-0067">ATP-binding</keyword>
<dbReference type="CDD" id="cd14014">
    <property type="entry name" value="STKc_PknB_like"/>
    <property type="match status" value="1"/>
</dbReference>
<dbReference type="SUPFAM" id="SSF56112">
    <property type="entry name" value="Protein kinase-like (PK-like)"/>
    <property type="match status" value="1"/>
</dbReference>
<dbReference type="InterPro" id="IPR041617">
    <property type="entry name" value="TPR_MalT"/>
</dbReference>
<evidence type="ECO:0000313" key="9">
    <source>
        <dbReference type="EMBL" id="QXQ14143.1"/>
    </source>
</evidence>
<dbReference type="PANTHER" id="PTHR43289:SF6">
    <property type="entry name" value="SERINE_THREONINE-PROTEIN KINASE NEKL-3"/>
    <property type="match status" value="1"/>
</dbReference>
<dbReference type="EMBL" id="CP079105">
    <property type="protein sequence ID" value="QXQ14143.1"/>
    <property type="molecule type" value="Genomic_DNA"/>
</dbReference>
<dbReference type="PROSITE" id="PS00107">
    <property type="entry name" value="PROTEIN_KINASE_ATP"/>
    <property type="match status" value="1"/>
</dbReference>
<evidence type="ECO:0000256" key="2">
    <source>
        <dbReference type="ARBA" id="ARBA00022527"/>
    </source>
</evidence>
<keyword evidence="2" id="KW-0723">Serine/threonine-protein kinase</keyword>
<evidence type="ECO:0000256" key="5">
    <source>
        <dbReference type="ARBA" id="ARBA00022777"/>
    </source>
</evidence>
<dbReference type="SUPFAM" id="SSF52540">
    <property type="entry name" value="P-loop containing nucleoside triphosphate hydrolases"/>
    <property type="match status" value="1"/>
</dbReference>
<keyword evidence="4 7" id="KW-0547">Nucleotide-binding</keyword>
<dbReference type="Pfam" id="PF17874">
    <property type="entry name" value="TPR_MalT"/>
    <property type="match status" value="1"/>
</dbReference>
<dbReference type="Gene3D" id="3.40.50.300">
    <property type="entry name" value="P-loop containing nucleotide triphosphate hydrolases"/>
    <property type="match status" value="1"/>
</dbReference>
<dbReference type="GO" id="GO:0016301">
    <property type="term" value="F:kinase activity"/>
    <property type="evidence" value="ECO:0007669"/>
    <property type="project" value="UniProtKB-KW"/>
</dbReference>
<dbReference type="EC" id="2.7.11.1" evidence="1"/>
<dbReference type="InterPro" id="IPR016236">
    <property type="entry name" value="Ser/Thr_kinase_PknK_prd"/>
</dbReference>
<evidence type="ECO:0000256" key="6">
    <source>
        <dbReference type="ARBA" id="ARBA00022840"/>
    </source>
</evidence>
<dbReference type="RefSeq" id="WP_066466994.1">
    <property type="nucleotide sequence ID" value="NZ_CBCRUZ010000026.1"/>
</dbReference>
<dbReference type="Gene3D" id="1.25.40.10">
    <property type="entry name" value="Tetratricopeptide repeat domain"/>
    <property type="match status" value="1"/>
</dbReference>
<keyword evidence="5 9" id="KW-0418">Kinase</keyword>